<proteinExistence type="predicted"/>
<dbReference type="SMART" id="SM00471">
    <property type="entry name" value="HDc"/>
    <property type="match status" value="1"/>
</dbReference>
<dbReference type="NCBIfam" id="TIGR00277">
    <property type="entry name" value="HDIG"/>
    <property type="match status" value="1"/>
</dbReference>
<dbReference type="Pfam" id="PF01966">
    <property type="entry name" value="HD"/>
    <property type="match status" value="1"/>
</dbReference>
<dbReference type="Proteomes" id="UP000184263">
    <property type="component" value="Unassembled WGS sequence"/>
</dbReference>
<keyword evidence="3" id="KW-0547">Nucleotide-binding</keyword>
<keyword evidence="4 8" id="KW-0378">Hydrolase</keyword>
<dbReference type="GO" id="GO:0046872">
    <property type="term" value="F:metal ion binding"/>
    <property type="evidence" value="ECO:0007669"/>
    <property type="project" value="UniProtKB-KW"/>
</dbReference>
<feature type="domain" description="HD/PDEase" evidence="7">
    <location>
        <begin position="18"/>
        <end position="146"/>
    </location>
</feature>
<dbReference type="InterPro" id="IPR006675">
    <property type="entry name" value="HDIG_dom"/>
</dbReference>
<accession>A0A1M6V2I0</accession>
<dbReference type="Gene3D" id="1.10.3210.10">
    <property type="entry name" value="Hypothetical protein af1432"/>
    <property type="match status" value="1"/>
</dbReference>
<dbReference type="InterPro" id="IPR051094">
    <property type="entry name" value="Diverse_Catalytic_Enzymes"/>
</dbReference>
<dbReference type="NCBIfam" id="TIGR00488">
    <property type="entry name" value="bis(5'-nucleosyl)-tetraphosphatase (symmetrical) YqeK"/>
    <property type="match status" value="1"/>
</dbReference>
<sequence>MSFAMSYEEMQQLLQKSLKPSRYEHSLGVAETAVFLARRFGVDEQQAWVAGLLHDCAREFRNEDLVGEAEKRLIVVEPLERHMPLLLHAYVGSRLVAEKYGINDNAIEQAIWRHTVGGPQMTDLDKIIWFADMIEPHRDYPEVEMLRELAKTASLDEMLLKGLTESIAFVLRKGGLVHPATVIARNEILLKK</sequence>
<dbReference type="GO" id="GO:0008803">
    <property type="term" value="F:bis(5'-nucleosyl)-tetraphosphatase (symmetrical) activity"/>
    <property type="evidence" value="ECO:0007669"/>
    <property type="project" value="UniProtKB-EC"/>
</dbReference>
<comment type="catalytic activity">
    <reaction evidence="6">
        <text>P(1),P(4)-bis(5'-adenosyl) tetraphosphate + H2O = 2 ADP + 2 H(+)</text>
        <dbReference type="Rhea" id="RHEA:24252"/>
        <dbReference type="ChEBI" id="CHEBI:15377"/>
        <dbReference type="ChEBI" id="CHEBI:15378"/>
        <dbReference type="ChEBI" id="CHEBI:58141"/>
        <dbReference type="ChEBI" id="CHEBI:456216"/>
        <dbReference type="EC" id="3.6.1.41"/>
    </reaction>
</comment>
<dbReference type="InterPro" id="IPR006674">
    <property type="entry name" value="HD_domain"/>
</dbReference>
<dbReference type="PANTHER" id="PTHR35795">
    <property type="entry name" value="SLR1885 PROTEIN"/>
    <property type="match status" value="1"/>
</dbReference>
<dbReference type="PANTHER" id="PTHR35795:SF1">
    <property type="entry name" value="BIS(5'-NUCLEOSYL)-TETRAPHOSPHATASE, SYMMETRICAL"/>
    <property type="match status" value="1"/>
</dbReference>
<reference evidence="8 9" key="1">
    <citation type="submission" date="2016-11" db="EMBL/GenBank/DDBJ databases">
        <authorList>
            <person name="Jaros S."/>
            <person name="Januszkiewicz K."/>
            <person name="Wedrychowicz H."/>
        </authorList>
    </citation>
    <scope>NUCLEOTIDE SEQUENCE [LARGE SCALE GENOMIC DNA]</scope>
    <source>
        <strain evidence="8 9">HD4</strain>
    </source>
</reference>
<gene>
    <name evidence="8" type="ORF">SAMN05216582_11622</name>
</gene>
<dbReference type="RefSeq" id="WP_256625848.1">
    <property type="nucleotide sequence ID" value="NZ_FRBC01000016.1"/>
</dbReference>
<dbReference type="InterPro" id="IPR005249">
    <property type="entry name" value="YqeK"/>
</dbReference>
<dbReference type="EMBL" id="FRBC01000016">
    <property type="protein sequence ID" value="SHK75717.1"/>
    <property type="molecule type" value="Genomic_DNA"/>
</dbReference>
<dbReference type="CDD" id="cd00077">
    <property type="entry name" value="HDc"/>
    <property type="match status" value="1"/>
</dbReference>
<keyword evidence="2" id="KW-0479">Metal-binding</keyword>
<evidence type="ECO:0000256" key="6">
    <source>
        <dbReference type="ARBA" id="ARBA00049417"/>
    </source>
</evidence>
<keyword evidence="5" id="KW-0408">Iron</keyword>
<dbReference type="InterPro" id="IPR003607">
    <property type="entry name" value="HD/PDEase_dom"/>
</dbReference>
<organism evidence="8 9">
    <name type="scientific">Selenomonas ruminantium</name>
    <dbReference type="NCBI Taxonomy" id="971"/>
    <lineage>
        <taxon>Bacteria</taxon>
        <taxon>Bacillati</taxon>
        <taxon>Bacillota</taxon>
        <taxon>Negativicutes</taxon>
        <taxon>Selenomonadales</taxon>
        <taxon>Selenomonadaceae</taxon>
        <taxon>Selenomonas</taxon>
    </lineage>
</organism>
<dbReference type="GO" id="GO:0000166">
    <property type="term" value="F:nucleotide binding"/>
    <property type="evidence" value="ECO:0007669"/>
    <property type="project" value="UniProtKB-KW"/>
</dbReference>
<evidence type="ECO:0000256" key="3">
    <source>
        <dbReference type="ARBA" id="ARBA00022741"/>
    </source>
</evidence>
<evidence type="ECO:0000313" key="9">
    <source>
        <dbReference type="Proteomes" id="UP000184263"/>
    </source>
</evidence>
<evidence type="ECO:0000256" key="5">
    <source>
        <dbReference type="ARBA" id="ARBA00023004"/>
    </source>
</evidence>
<name>A0A1M6V2I0_SELRU</name>
<evidence type="ECO:0000313" key="8">
    <source>
        <dbReference type="EMBL" id="SHK75717.1"/>
    </source>
</evidence>
<evidence type="ECO:0000256" key="4">
    <source>
        <dbReference type="ARBA" id="ARBA00022801"/>
    </source>
</evidence>
<evidence type="ECO:0000259" key="7">
    <source>
        <dbReference type="SMART" id="SM00471"/>
    </source>
</evidence>
<evidence type="ECO:0000256" key="1">
    <source>
        <dbReference type="ARBA" id="ARBA00012506"/>
    </source>
</evidence>
<dbReference type="EC" id="3.6.1.41" evidence="1"/>
<protein>
    <recommendedName>
        <fullName evidence="1">bis(5'-nucleosyl)-tetraphosphatase (symmetrical)</fullName>
        <ecNumber evidence="1">3.6.1.41</ecNumber>
    </recommendedName>
</protein>
<evidence type="ECO:0000256" key="2">
    <source>
        <dbReference type="ARBA" id="ARBA00022723"/>
    </source>
</evidence>
<dbReference type="SUPFAM" id="SSF109604">
    <property type="entry name" value="HD-domain/PDEase-like"/>
    <property type="match status" value="1"/>
</dbReference>
<dbReference type="AlphaFoldDB" id="A0A1M6V2I0"/>